<gene>
    <name evidence="1" type="ORF">LshimejAT787_0504500</name>
</gene>
<name>A0A9P3PMF2_LYOSH</name>
<reference evidence="1" key="1">
    <citation type="submission" date="2022-07" db="EMBL/GenBank/DDBJ databases">
        <title>The genome of Lyophyllum shimeji provides insight into the initial evolution of ectomycorrhizal fungal genome.</title>
        <authorList>
            <person name="Kobayashi Y."/>
            <person name="Shibata T."/>
            <person name="Hirakawa H."/>
            <person name="Shigenobu S."/>
            <person name="Nishiyama T."/>
            <person name="Yamada A."/>
            <person name="Hasebe M."/>
            <person name="Kawaguchi M."/>
        </authorList>
    </citation>
    <scope>NUCLEOTIDE SEQUENCE</scope>
    <source>
        <strain evidence="1">AT787</strain>
    </source>
</reference>
<comment type="caution">
    <text evidence="1">The sequence shown here is derived from an EMBL/GenBank/DDBJ whole genome shotgun (WGS) entry which is preliminary data.</text>
</comment>
<dbReference type="AlphaFoldDB" id="A0A9P3PMF2"/>
<organism evidence="1 2">
    <name type="scientific">Lyophyllum shimeji</name>
    <name type="common">Hon-shimeji</name>
    <name type="synonym">Tricholoma shimeji</name>
    <dbReference type="NCBI Taxonomy" id="47721"/>
    <lineage>
        <taxon>Eukaryota</taxon>
        <taxon>Fungi</taxon>
        <taxon>Dikarya</taxon>
        <taxon>Basidiomycota</taxon>
        <taxon>Agaricomycotina</taxon>
        <taxon>Agaricomycetes</taxon>
        <taxon>Agaricomycetidae</taxon>
        <taxon>Agaricales</taxon>
        <taxon>Tricholomatineae</taxon>
        <taxon>Lyophyllaceae</taxon>
        <taxon>Lyophyllum</taxon>
    </lineage>
</organism>
<accession>A0A9P3PMF2</accession>
<evidence type="ECO:0000313" key="2">
    <source>
        <dbReference type="Proteomes" id="UP001063166"/>
    </source>
</evidence>
<proteinExistence type="predicted"/>
<dbReference type="Proteomes" id="UP001063166">
    <property type="component" value="Unassembled WGS sequence"/>
</dbReference>
<evidence type="ECO:0000313" key="1">
    <source>
        <dbReference type="EMBL" id="GLB38585.1"/>
    </source>
</evidence>
<dbReference type="EMBL" id="BRPK01000005">
    <property type="protein sequence ID" value="GLB38585.1"/>
    <property type="molecule type" value="Genomic_DNA"/>
</dbReference>
<keyword evidence="2" id="KW-1185">Reference proteome</keyword>
<sequence>MNHNGHTPRANAPVVTKLSFRGRGSGRPFRAVFLYCCFEVLDDIRRGLNPRYPSSHIGSFWYGDAPARL</sequence>
<protein>
    <submittedName>
        <fullName evidence="1">Uncharacterized protein</fullName>
    </submittedName>
</protein>